<reference evidence="1 2" key="1">
    <citation type="submission" date="2022-05" db="EMBL/GenBank/DDBJ databases">
        <title>Chromosome-level reference genomes for two strains of Caenorhabditis briggsae: an improved platform for comparative genomics.</title>
        <authorList>
            <person name="Stevens L."/>
            <person name="Andersen E.C."/>
        </authorList>
    </citation>
    <scope>NUCLEOTIDE SEQUENCE [LARGE SCALE GENOMIC DNA]</scope>
    <source>
        <strain evidence="1">QX1410_ONT</strain>
        <tissue evidence="1">Whole-organism</tissue>
    </source>
</reference>
<dbReference type="Proteomes" id="UP000827892">
    <property type="component" value="Chromosome X"/>
</dbReference>
<gene>
    <name evidence="1" type="ORF">L3Y34_013728</name>
</gene>
<organism evidence="1 2">
    <name type="scientific">Caenorhabditis briggsae</name>
    <dbReference type="NCBI Taxonomy" id="6238"/>
    <lineage>
        <taxon>Eukaryota</taxon>
        <taxon>Metazoa</taxon>
        <taxon>Ecdysozoa</taxon>
        <taxon>Nematoda</taxon>
        <taxon>Chromadorea</taxon>
        <taxon>Rhabditida</taxon>
        <taxon>Rhabditina</taxon>
        <taxon>Rhabditomorpha</taxon>
        <taxon>Rhabditoidea</taxon>
        <taxon>Rhabditidae</taxon>
        <taxon>Peloderinae</taxon>
        <taxon>Caenorhabditis</taxon>
    </lineage>
</organism>
<protein>
    <submittedName>
        <fullName evidence="1">Uncharacterized protein</fullName>
    </submittedName>
</protein>
<accession>A0AAE8ZVV9</accession>
<proteinExistence type="predicted"/>
<name>A0AAE8ZVV9_CAEBR</name>
<sequence length="83" mass="9608">MRSIYHNIEPHESTKSIPIEVPLQSLTNRTLCGDGVPICNYYNENNHISTMSMKRSQRVPCSISRIHFVHCFSLEPMLHKLLL</sequence>
<evidence type="ECO:0000313" key="1">
    <source>
        <dbReference type="EMBL" id="ULT85183.1"/>
    </source>
</evidence>
<dbReference type="EMBL" id="CP090896">
    <property type="protein sequence ID" value="ULT85183.1"/>
    <property type="molecule type" value="Genomic_DNA"/>
</dbReference>
<dbReference type="AlphaFoldDB" id="A0AAE8ZVV9"/>
<evidence type="ECO:0000313" key="2">
    <source>
        <dbReference type="Proteomes" id="UP000827892"/>
    </source>
</evidence>